<gene>
    <name evidence="3" type="ORF">OIK44_04100</name>
</gene>
<keyword evidence="2" id="KW-0472">Membrane</keyword>
<feature type="compositionally biased region" description="Basic and acidic residues" evidence="1">
    <location>
        <begin position="55"/>
        <end position="85"/>
    </location>
</feature>
<feature type="transmembrane region" description="Helical" evidence="2">
    <location>
        <begin position="173"/>
        <end position="191"/>
    </location>
</feature>
<feature type="region of interest" description="Disordered" evidence="1">
    <location>
        <begin position="55"/>
        <end position="94"/>
    </location>
</feature>
<keyword evidence="4" id="KW-1185">Reference proteome</keyword>
<feature type="transmembrane region" description="Helical" evidence="2">
    <location>
        <begin position="103"/>
        <end position="124"/>
    </location>
</feature>
<dbReference type="InterPro" id="IPR012666">
    <property type="entry name" value="CbtA_put"/>
</dbReference>
<dbReference type="EMBL" id="JAQQXR010000001">
    <property type="protein sequence ID" value="MDC8756766.1"/>
    <property type="molecule type" value="Genomic_DNA"/>
</dbReference>
<reference evidence="3 4" key="1">
    <citation type="submission" date="2022-10" db="EMBL/GenBank/DDBJ databases">
        <title>Janthinobacterium sp. hw3 Genome sequencing.</title>
        <authorList>
            <person name="Park S."/>
        </authorList>
    </citation>
    <scope>NUCLEOTIDE SEQUENCE [LARGE SCALE GENOMIC DNA]</scope>
    <source>
        <strain evidence="4">hw3</strain>
    </source>
</reference>
<evidence type="ECO:0000256" key="1">
    <source>
        <dbReference type="SAM" id="MobiDB-lite"/>
    </source>
</evidence>
<protein>
    <submittedName>
        <fullName evidence="3">CbtA family protein</fullName>
    </submittedName>
</protein>
<organism evidence="3 4">
    <name type="scientific">Janthinobacterium fluminis</name>
    <dbReference type="NCBI Taxonomy" id="2987524"/>
    <lineage>
        <taxon>Bacteria</taxon>
        <taxon>Pseudomonadati</taxon>
        <taxon>Pseudomonadota</taxon>
        <taxon>Betaproteobacteria</taxon>
        <taxon>Burkholderiales</taxon>
        <taxon>Oxalobacteraceae</taxon>
        <taxon>Janthinobacterium</taxon>
    </lineage>
</organism>
<sequence length="257" mass="26332">MVRAAAFSGILAGLLLTAVQQVQVSKIILQAETYEDAASAAPQPEHVHAAPVQHVHADGHAHTHEAAPAHAHDGAAEPAHSHDGGAAHSHAGWQPENGAERTFFTAVANISMAVGFGLLLAGAISLRGQVTGWRAGLLWGAAGYGVFFLAPSIGLPPEVPGTAAAPLAARQMWWLTTVAASAGGLALLVFARGLPLRALGAAVLFVPHLVGAPQPEVHASTAPAELARAFIYATAWANGAFWLALGALAGFFYKKSA</sequence>
<evidence type="ECO:0000256" key="2">
    <source>
        <dbReference type="SAM" id="Phobius"/>
    </source>
</evidence>
<dbReference type="NCBIfam" id="TIGR02458">
    <property type="entry name" value="CbtA"/>
    <property type="match status" value="1"/>
</dbReference>
<dbReference type="Proteomes" id="UP001221208">
    <property type="component" value="Unassembled WGS sequence"/>
</dbReference>
<comment type="caution">
    <text evidence="3">The sequence shown here is derived from an EMBL/GenBank/DDBJ whole genome shotgun (WGS) entry which is preliminary data.</text>
</comment>
<feature type="transmembrane region" description="Helical" evidence="2">
    <location>
        <begin position="198"/>
        <end position="217"/>
    </location>
</feature>
<feature type="transmembrane region" description="Helical" evidence="2">
    <location>
        <begin position="229"/>
        <end position="253"/>
    </location>
</feature>
<name>A0ABT5JVL2_9BURK</name>
<evidence type="ECO:0000313" key="3">
    <source>
        <dbReference type="EMBL" id="MDC8756766.1"/>
    </source>
</evidence>
<dbReference type="Pfam" id="PF09490">
    <property type="entry name" value="CbtA"/>
    <property type="match status" value="1"/>
</dbReference>
<keyword evidence="2" id="KW-0812">Transmembrane</keyword>
<evidence type="ECO:0000313" key="4">
    <source>
        <dbReference type="Proteomes" id="UP001221208"/>
    </source>
</evidence>
<accession>A0ABT5JVL2</accession>
<feature type="transmembrane region" description="Helical" evidence="2">
    <location>
        <begin position="136"/>
        <end position="153"/>
    </location>
</feature>
<proteinExistence type="predicted"/>
<keyword evidence="2" id="KW-1133">Transmembrane helix</keyword>